<protein>
    <recommendedName>
        <fullName evidence="1">Transcription regulator TrmB N-terminal domain-containing protein</fullName>
    </recommendedName>
</protein>
<dbReference type="Gene3D" id="1.10.10.10">
    <property type="entry name" value="Winged helix-like DNA-binding domain superfamily/Winged helix DNA-binding domain"/>
    <property type="match status" value="1"/>
</dbReference>
<dbReference type="PANTHER" id="PTHR34293:SF1">
    <property type="entry name" value="HTH-TYPE TRANSCRIPTIONAL REGULATOR TRMBL2"/>
    <property type="match status" value="1"/>
</dbReference>
<organism evidence="2 3">
    <name type="scientific">Candidatus Gottesmanbacteria bacterium RBG_16_37_8</name>
    <dbReference type="NCBI Taxonomy" id="1798371"/>
    <lineage>
        <taxon>Bacteria</taxon>
        <taxon>Candidatus Gottesmaniibacteriota</taxon>
    </lineage>
</organism>
<reference evidence="2 3" key="1">
    <citation type="journal article" date="2016" name="Nat. Commun.">
        <title>Thousands of microbial genomes shed light on interconnected biogeochemical processes in an aquifer system.</title>
        <authorList>
            <person name="Anantharaman K."/>
            <person name="Brown C.T."/>
            <person name="Hug L.A."/>
            <person name="Sharon I."/>
            <person name="Castelle C.J."/>
            <person name="Probst A.J."/>
            <person name="Thomas B.C."/>
            <person name="Singh A."/>
            <person name="Wilkins M.J."/>
            <person name="Karaoz U."/>
            <person name="Brodie E.L."/>
            <person name="Williams K.H."/>
            <person name="Hubbard S.S."/>
            <person name="Banfield J.F."/>
        </authorList>
    </citation>
    <scope>NUCLEOTIDE SEQUENCE [LARGE SCALE GENOMIC DNA]</scope>
</reference>
<dbReference type="InterPro" id="IPR036390">
    <property type="entry name" value="WH_DNA-bd_sf"/>
</dbReference>
<evidence type="ECO:0000259" key="1">
    <source>
        <dbReference type="Pfam" id="PF01978"/>
    </source>
</evidence>
<name>A0A1F5YT02_9BACT</name>
<sequence>MNKSPQQLEDFLNLLGLNPEEKRVYSALVQVSDRTVLQIAKNANVNRTTTYRILERLKSLGMVEEIIEENRVKFRKTGADKLELLVKQQQEKVKQLNYLLPNISSLINEVSTTAQPGTKVLFYRGQQGIRQMAWNNLKCQQPLVGFTHRPYIEIVGEKFISDWLYEWMKKKMILRDIYSDTYLEVRQQFYGDKTVLFDPKGFQSRYISSKILNITHQMDIYDNVLAIYNWHEGEIFGVEIYNQKVADLHKQLFEIVWQLAKPKNR</sequence>
<dbReference type="Proteomes" id="UP000176665">
    <property type="component" value="Unassembled WGS sequence"/>
</dbReference>
<evidence type="ECO:0000313" key="3">
    <source>
        <dbReference type="Proteomes" id="UP000176665"/>
    </source>
</evidence>
<dbReference type="PANTHER" id="PTHR34293">
    <property type="entry name" value="HTH-TYPE TRANSCRIPTIONAL REGULATOR TRMBL2"/>
    <property type="match status" value="1"/>
</dbReference>
<proteinExistence type="predicted"/>
<dbReference type="EMBL" id="MFJA01000039">
    <property type="protein sequence ID" value="OGG03097.1"/>
    <property type="molecule type" value="Genomic_DNA"/>
</dbReference>
<gene>
    <name evidence="2" type="ORF">A2W14_04475</name>
</gene>
<dbReference type="STRING" id="1798371.A2W14_04475"/>
<dbReference type="InterPro" id="IPR051797">
    <property type="entry name" value="TrmB-like"/>
</dbReference>
<dbReference type="CDD" id="cd00090">
    <property type="entry name" value="HTH_ARSR"/>
    <property type="match status" value="1"/>
</dbReference>
<dbReference type="InterPro" id="IPR036388">
    <property type="entry name" value="WH-like_DNA-bd_sf"/>
</dbReference>
<dbReference type="InterPro" id="IPR002831">
    <property type="entry name" value="Tscrpt_reg_TrmB_N"/>
</dbReference>
<dbReference type="AlphaFoldDB" id="A0A1F5YT02"/>
<accession>A0A1F5YT02</accession>
<dbReference type="InterPro" id="IPR011991">
    <property type="entry name" value="ArsR-like_HTH"/>
</dbReference>
<dbReference type="Pfam" id="PF01978">
    <property type="entry name" value="TrmB"/>
    <property type="match status" value="1"/>
</dbReference>
<dbReference type="SUPFAM" id="SSF46785">
    <property type="entry name" value="Winged helix' DNA-binding domain"/>
    <property type="match status" value="1"/>
</dbReference>
<comment type="caution">
    <text evidence="2">The sequence shown here is derived from an EMBL/GenBank/DDBJ whole genome shotgun (WGS) entry which is preliminary data.</text>
</comment>
<feature type="domain" description="Transcription regulator TrmB N-terminal" evidence="1">
    <location>
        <begin position="14"/>
        <end position="74"/>
    </location>
</feature>
<evidence type="ECO:0000313" key="2">
    <source>
        <dbReference type="EMBL" id="OGG03097.1"/>
    </source>
</evidence>